<dbReference type="Pfam" id="PF01183">
    <property type="entry name" value="Glyco_hydro_25"/>
    <property type="match status" value="1"/>
</dbReference>
<name>A0A6C1TX79_9CORY</name>
<dbReference type="PANTHER" id="PTHR34135">
    <property type="entry name" value="LYSOZYME"/>
    <property type="match status" value="1"/>
</dbReference>
<gene>
    <name evidence="4" type="ORF">EKI59_05425</name>
</gene>
<comment type="caution">
    <text evidence="4">The sequence shown here is derived from an EMBL/GenBank/DDBJ whole genome shotgun (WGS) entry which is preliminary data.</text>
</comment>
<dbReference type="RefSeq" id="WP_144773030.1">
    <property type="nucleotide sequence ID" value="NZ_JALXMP010000009.1"/>
</dbReference>
<keyword evidence="3" id="KW-0326">Glycosidase</keyword>
<evidence type="ECO:0000313" key="5">
    <source>
        <dbReference type="Proteomes" id="UP000336646"/>
    </source>
</evidence>
<reference evidence="4 5" key="1">
    <citation type="submission" date="2018-12" db="EMBL/GenBank/DDBJ databases">
        <title>Corynebacterium sanguinis sp. nov., a clinically-associated and environmental corynebacterium.</title>
        <authorList>
            <person name="Gonzales-Siles L."/>
            <person name="Jaen-Luchoro D."/>
            <person name="Cardew S."/>
            <person name="Inganas E."/>
            <person name="Ohlen M."/>
            <person name="Jensie-Markopolous S."/>
            <person name="Pinyeiro-Iglesias B."/>
            <person name="Molin K."/>
            <person name="Skovbjerg S."/>
            <person name="Svensson-Stadler L."/>
            <person name="Funke G."/>
            <person name="Moore E.R.B."/>
        </authorList>
    </citation>
    <scope>NUCLEOTIDE SEQUENCE [LARGE SCALE GENOMIC DNA]</scope>
    <source>
        <strain evidence="4 5">58734</strain>
    </source>
</reference>
<dbReference type="InterPro" id="IPR002053">
    <property type="entry name" value="Glyco_hydro_25"/>
</dbReference>
<dbReference type="GO" id="GO:0009253">
    <property type="term" value="P:peptidoglycan catabolic process"/>
    <property type="evidence" value="ECO:0007669"/>
    <property type="project" value="InterPro"/>
</dbReference>
<organism evidence="4 5">
    <name type="scientific">Corynebacterium sanguinis</name>
    <dbReference type="NCBI Taxonomy" id="2594913"/>
    <lineage>
        <taxon>Bacteria</taxon>
        <taxon>Bacillati</taxon>
        <taxon>Actinomycetota</taxon>
        <taxon>Actinomycetes</taxon>
        <taxon>Mycobacteriales</taxon>
        <taxon>Corynebacteriaceae</taxon>
        <taxon>Corynebacterium</taxon>
    </lineage>
</organism>
<dbReference type="InterPro" id="IPR017853">
    <property type="entry name" value="GH"/>
</dbReference>
<dbReference type="InterPro" id="IPR018077">
    <property type="entry name" value="Glyco_hydro_fam25_subgr"/>
</dbReference>
<sequence length="355" mass="37274">MHASRRLTPVLAALTAAVLTVVLAVAVPFSPTMRTGASAQNIPGVVQGVDVAGHQRPGGEPIDWRSVAGPGGQQFAFVKATEGNGWKNEFYDEDANAAAAAGLKVGAYHYARPAEDPIAQAKHFADVISKGPALSLPPVLDLEVDEGLSPTALAAWTGTFLTELERSTGTKPMIYTYRYFWYERMNDTSAFTGYPLWLAAYQNQAPRPVGGWDKISFWQRSDSGRVPGVSTPVDLNVFNGSGSDLGAFSAGNYSAGGGVLESFQVPESGELEVLGQDNTALVVSILGLATGILNQPQIADAAAQFGFSPDDASNIASAVQGLAAEGKLPVGDLRAMMVGDYSVGDLLILLNNAQK</sequence>
<evidence type="ECO:0000256" key="3">
    <source>
        <dbReference type="ARBA" id="ARBA00023295"/>
    </source>
</evidence>
<evidence type="ECO:0000256" key="2">
    <source>
        <dbReference type="ARBA" id="ARBA00022801"/>
    </source>
</evidence>
<dbReference type="GO" id="GO:0016998">
    <property type="term" value="P:cell wall macromolecule catabolic process"/>
    <property type="evidence" value="ECO:0007669"/>
    <property type="project" value="InterPro"/>
</dbReference>
<dbReference type="OrthoDB" id="287365at2"/>
<dbReference type="EMBL" id="RXIR01000009">
    <property type="protein sequence ID" value="TVS28772.1"/>
    <property type="molecule type" value="Genomic_DNA"/>
</dbReference>
<dbReference type="SMART" id="SM00641">
    <property type="entry name" value="Glyco_25"/>
    <property type="match status" value="1"/>
</dbReference>
<dbReference type="GO" id="GO:0003796">
    <property type="term" value="F:lysozyme activity"/>
    <property type="evidence" value="ECO:0007669"/>
    <property type="project" value="InterPro"/>
</dbReference>
<dbReference type="Proteomes" id="UP000336646">
    <property type="component" value="Unassembled WGS sequence"/>
</dbReference>
<dbReference type="GO" id="GO:0016052">
    <property type="term" value="P:carbohydrate catabolic process"/>
    <property type="evidence" value="ECO:0007669"/>
    <property type="project" value="TreeGrafter"/>
</dbReference>
<proteinExistence type="inferred from homology"/>
<evidence type="ECO:0000256" key="1">
    <source>
        <dbReference type="ARBA" id="ARBA00010646"/>
    </source>
</evidence>
<dbReference type="Gene3D" id="3.20.20.80">
    <property type="entry name" value="Glycosidases"/>
    <property type="match status" value="1"/>
</dbReference>
<dbReference type="SUPFAM" id="SSF51445">
    <property type="entry name" value="(Trans)glycosidases"/>
    <property type="match status" value="1"/>
</dbReference>
<keyword evidence="2 4" id="KW-0378">Hydrolase</keyword>
<evidence type="ECO:0000313" key="4">
    <source>
        <dbReference type="EMBL" id="TVS28772.1"/>
    </source>
</evidence>
<dbReference type="CDD" id="cd00599">
    <property type="entry name" value="GH25_muramidase"/>
    <property type="match status" value="1"/>
</dbReference>
<accession>A0A6C1TX79</accession>
<dbReference type="PANTHER" id="PTHR34135:SF2">
    <property type="entry name" value="LYSOZYME"/>
    <property type="match status" value="1"/>
</dbReference>
<dbReference type="PROSITE" id="PS51904">
    <property type="entry name" value="GLYCOSYL_HYDROL_F25_2"/>
    <property type="match status" value="1"/>
</dbReference>
<comment type="similarity">
    <text evidence="1">Belongs to the glycosyl hydrolase 25 family.</text>
</comment>
<protein>
    <submittedName>
        <fullName evidence="4">Hydrolase</fullName>
    </submittedName>
</protein>
<dbReference type="AlphaFoldDB" id="A0A6C1TX79"/>